<feature type="domain" description="Potassium channel" evidence="9">
    <location>
        <begin position="120"/>
        <end position="198"/>
    </location>
</feature>
<sequence length="207" mass="23085">MEQARWQQIVERPLNLAALAFLIAYSWRVIGNLEGTAAAIANAVVFATWLVFLVNYLANLALSTDRRRWLRSHVFELLAVILPALRPLRLLRYVRLRHFERTVGGAFRSRVSIYLAATIVLLVYMATLSVLDMERSATGANITTFGDGLWWSLVTVTSVGYGDYYPVTLQGRIIAAGLMLCGIGMLGLVTAALASWIVERIEKTRPD</sequence>
<dbReference type="PANTHER" id="PTHR11537">
    <property type="entry name" value="VOLTAGE-GATED POTASSIUM CHANNEL"/>
    <property type="match status" value="1"/>
</dbReference>
<dbReference type="InterPro" id="IPR028325">
    <property type="entry name" value="VG_K_chnl"/>
</dbReference>
<reference evidence="10 11" key="1">
    <citation type="submission" date="2019-03" db="EMBL/GenBank/DDBJ databases">
        <title>Genomics of glacier-inhabiting Cryobacterium strains.</title>
        <authorList>
            <person name="Liu Q."/>
            <person name="Xin Y.-H."/>
        </authorList>
    </citation>
    <scope>NUCLEOTIDE SEQUENCE [LARGE SCALE GENOMIC DNA]</scope>
    <source>
        <strain evidence="10 11">Sr47</strain>
    </source>
</reference>
<protein>
    <submittedName>
        <fullName evidence="10">Two pore domain potassium channel family protein</fullName>
    </submittedName>
</protein>
<dbReference type="PRINTS" id="PR00169">
    <property type="entry name" value="KCHANNEL"/>
</dbReference>
<dbReference type="Proteomes" id="UP000297866">
    <property type="component" value="Unassembled WGS sequence"/>
</dbReference>
<keyword evidence="6 8" id="KW-0472">Membrane</keyword>
<feature type="transmembrane region" description="Helical" evidence="8">
    <location>
        <begin position="173"/>
        <end position="198"/>
    </location>
</feature>
<feature type="transmembrane region" description="Helical" evidence="8">
    <location>
        <begin position="36"/>
        <end position="62"/>
    </location>
</feature>
<keyword evidence="11" id="KW-1185">Reference proteome</keyword>
<gene>
    <name evidence="10" type="ORF">E3O23_03300</name>
</gene>
<dbReference type="Pfam" id="PF07885">
    <property type="entry name" value="Ion_trans_2"/>
    <property type="match status" value="1"/>
</dbReference>
<dbReference type="AlphaFoldDB" id="A0A4R8UJN6"/>
<evidence type="ECO:0000256" key="8">
    <source>
        <dbReference type="SAM" id="Phobius"/>
    </source>
</evidence>
<evidence type="ECO:0000256" key="4">
    <source>
        <dbReference type="ARBA" id="ARBA00022989"/>
    </source>
</evidence>
<evidence type="ECO:0000313" key="10">
    <source>
        <dbReference type="EMBL" id="TFB54781.1"/>
    </source>
</evidence>
<evidence type="ECO:0000259" key="9">
    <source>
        <dbReference type="Pfam" id="PF07885"/>
    </source>
</evidence>
<feature type="transmembrane region" description="Helical" evidence="8">
    <location>
        <begin position="12"/>
        <end position="30"/>
    </location>
</feature>
<dbReference type="GO" id="GO:0001508">
    <property type="term" value="P:action potential"/>
    <property type="evidence" value="ECO:0007669"/>
    <property type="project" value="TreeGrafter"/>
</dbReference>
<dbReference type="PANTHER" id="PTHR11537:SF254">
    <property type="entry name" value="POTASSIUM VOLTAGE-GATED CHANNEL PROTEIN SHAB"/>
    <property type="match status" value="1"/>
</dbReference>
<evidence type="ECO:0000256" key="1">
    <source>
        <dbReference type="ARBA" id="ARBA00004141"/>
    </source>
</evidence>
<dbReference type="RefSeq" id="WP_134488151.1">
    <property type="nucleotide sequence ID" value="NZ_SOEZ01000016.1"/>
</dbReference>
<keyword evidence="3 8" id="KW-0812">Transmembrane</keyword>
<dbReference type="Gene3D" id="1.20.5.110">
    <property type="match status" value="1"/>
</dbReference>
<comment type="subcellular location">
    <subcellularLocation>
        <location evidence="1">Membrane</location>
        <topology evidence="1">Multi-pass membrane protein</topology>
    </subcellularLocation>
</comment>
<dbReference type="GO" id="GO:0008076">
    <property type="term" value="C:voltage-gated potassium channel complex"/>
    <property type="evidence" value="ECO:0007669"/>
    <property type="project" value="InterPro"/>
</dbReference>
<feature type="transmembrane region" description="Helical" evidence="8">
    <location>
        <begin position="111"/>
        <end position="131"/>
    </location>
</feature>
<keyword evidence="2" id="KW-0813">Transport</keyword>
<keyword evidence="7 10" id="KW-0407">Ion channel</keyword>
<organism evidence="10 11">
    <name type="scientific">Cryobacterium tagatosivorans</name>
    <dbReference type="NCBI Taxonomy" id="1259199"/>
    <lineage>
        <taxon>Bacteria</taxon>
        <taxon>Bacillati</taxon>
        <taxon>Actinomycetota</taxon>
        <taxon>Actinomycetes</taxon>
        <taxon>Micrococcales</taxon>
        <taxon>Microbacteriaceae</taxon>
        <taxon>Cryobacterium</taxon>
    </lineage>
</organism>
<dbReference type="EMBL" id="SOEZ01000016">
    <property type="protein sequence ID" value="TFB54781.1"/>
    <property type="molecule type" value="Genomic_DNA"/>
</dbReference>
<dbReference type="SUPFAM" id="SSF81324">
    <property type="entry name" value="Voltage-gated potassium channels"/>
    <property type="match status" value="1"/>
</dbReference>
<evidence type="ECO:0000256" key="2">
    <source>
        <dbReference type="ARBA" id="ARBA00022448"/>
    </source>
</evidence>
<evidence type="ECO:0000256" key="3">
    <source>
        <dbReference type="ARBA" id="ARBA00022692"/>
    </source>
</evidence>
<keyword evidence="5" id="KW-0406">Ion transport</keyword>
<dbReference type="OrthoDB" id="9799090at2"/>
<evidence type="ECO:0000313" key="11">
    <source>
        <dbReference type="Proteomes" id="UP000297866"/>
    </source>
</evidence>
<comment type="caution">
    <text evidence="10">The sequence shown here is derived from an EMBL/GenBank/DDBJ whole genome shotgun (WGS) entry which is preliminary data.</text>
</comment>
<dbReference type="InterPro" id="IPR013099">
    <property type="entry name" value="K_chnl_dom"/>
</dbReference>
<keyword evidence="4 8" id="KW-1133">Transmembrane helix</keyword>
<evidence type="ECO:0000256" key="5">
    <source>
        <dbReference type="ARBA" id="ARBA00023065"/>
    </source>
</evidence>
<accession>A0A4R8UJN6</accession>
<name>A0A4R8UJN6_9MICO</name>
<evidence type="ECO:0000256" key="6">
    <source>
        <dbReference type="ARBA" id="ARBA00023136"/>
    </source>
</evidence>
<proteinExistence type="predicted"/>
<dbReference type="Gene3D" id="1.10.287.70">
    <property type="match status" value="1"/>
</dbReference>
<dbReference type="GO" id="GO:0005249">
    <property type="term" value="F:voltage-gated potassium channel activity"/>
    <property type="evidence" value="ECO:0007669"/>
    <property type="project" value="InterPro"/>
</dbReference>
<evidence type="ECO:0000256" key="7">
    <source>
        <dbReference type="ARBA" id="ARBA00023303"/>
    </source>
</evidence>